<dbReference type="Pfam" id="PF01593">
    <property type="entry name" value="Amino_oxidase"/>
    <property type="match status" value="1"/>
</dbReference>
<dbReference type="EMBL" id="CAJOBH010002042">
    <property type="protein sequence ID" value="CAF3886982.1"/>
    <property type="molecule type" value="Genomic_DNA"/>
</dbReference>
<evidence type="ECO:0000313" key="6">
    <source>
        <dbReference type="EMBL" id="CAF4212319.1"/>
    </source>
</evidence>
<evidence type="ECO:0000313" key="4">
    <source>
        <dbReference type="EMBL" id="CAF2035757.1"/>
    </source>
</evidence>
<proteinExistence type="predicted"/>
<dbReference type="InterPro" id="IPR036188">
    <property type="entry name" value="FAD/NAD-bd_sf"/>
</dbReference>
<dbReference type="EMBL" id="CAJNOV010016363">
    <property type="protein sequence ID" value="CAF1589036.1"/>
    <property type="molecule type" value="Genomic_DNA"/>
</dbReference>
<dbReference type="InterPro" id="IPR050281">
    <property type="entry name" value="Flavin_monoamine_oxidase"/>
</dbReference>
<reference evidence="3" key="1">
    <citation type="submission" date="2021-02" db="EMBL/GenBank/DDBJ databases">
        <authorList>
            <person name="Nowell W R."/>
        </authorList>
    </citation>
    <scope>NUCLEOTIDE SEQUENCE</scope>
</reference>
<dbReference type="PANTHER" id="PTHR10742:SF410">
    <property type="entry name" value="LYSINE-SPECIFIC HISTONE DEMETHYLASE 2"/>
    <property type="match status" value="1"/>
</dbReference>
<organism evidence="3 7">
    <name type="scientific">Rotaria magnacalcarata</name>
    <dbReference type="NCBI Taxonomy" id="392030"/>
    <lineage>
        <taxon>Eukaryota</taxon>
        <taxon>Metazoa</taxon>
        <taxon>Spiralia</taxon>
        <taxon>Gnathifera</taxon>
        <taxon>Rotifera</taxon>
        <taxon>Eurotatoria</taxon>
        <taxon>Bdelloidea</taxon>
        <taxon>Philodinida</taxon>
        <taxon>Philodinidae</taxon>
        <taxon>Rotaria</taxon>
    </lineage>
</organism>
<dbReference type="EMBL" id="CAJNRE010004549">
    <property type="protein sequence ID" value="CAF2035757.1"/>
    <property type="molecule type" value="Genomic_DNA"/>
</dbReference>
<dbReference type="InterPro" id="IPR002937">
    <property type="entry name" value="Amino_oxidase"/>
</dbReference>
<evidence type="ECO:0000259" key="1">
    <source>
        <dbReference type="Pfam" id="PF01593"/>
    </source>
</evidence>
<dbReference type="Proteomes" id="UP000663824">
    <property type="component" value="Unassembled WGS sequence"/>
</dbReference>
<evidence type="ECO:0000313" key="5">
    <source>
        <dbReference type="EMBL" id="CAF3886982.1"/>
    </source>
</evidence>
<dbReference type="Proteomes" id="UP000663855">
    <property type="component" value="Unassembled WGS sequence"/>
</dbReference>
<dbReference type="GO" id="GO:0016491">
    <property type="term" value="F:oxidoreductase activity"/>
    <property type="evidence" value="ECO:0007669"/>
    <property type="project" value="InterPro"/>
</dbReference>
<evidence type="ECO:0000313" key="2">
    <source>
        <dbReference type="EMBL" id="CAF1476557.1"/>
    </source>
</evidence>
<dbReference type="Gene3D" id="3.90.660.10">
    <property type="match status" value="1"/>
</dbReference>
<sequence>MSTSDSVYDIIIIGCGPAGIAAGLELQKYASIPNFLILEARHRTGGRVYTDTHTFNSSEPVDLGARWIHHYRPQNPLAVYYTPSDKDQIHDHHPYGINNAIFDIDGTPLSESFIIEGKQITKVLCENVKQGLPEKDDVSIYDGIREKHEKIQNDQMRRLVDMNLGFIEQFEASNLDQISAKSYSTLEVESEISDLALHTGFGHFIQQIVARHPLPIQLNTIVTNIDIPNDKNAPICITTKDNRHYLTKYVLITIPLGCLKAGSVKFTPSLPDWKQNAIDQMGFGLFNKIFMQFPSTFWDEKLDNIWVLSNGFRFFICHPHDHMLTSVVCGDFARKLEQQTDEEIIEQIVQCLKPIYPQIPKPTKWLITRWGSDQFVYGAYSNYKVGSTYETSRELARECYDDRVYWAGEHTNGGDNIGCVDSAFESSQREIKRVYNKLNQISN</sequence>
<dbReference type="SUPFAM" id="SSF51905">
    <property type="entry name" value="FAD/NAD(P)-binding domain"/>
    <property type="match status" value="1"/>
</dbReference>
<comment type="caution">
    <text evidence="3">The sequence shown here is derived from an EMBL/GenBank/DDBJ whole genome shotgun (WGS) entry which is preliminary data.</text>
</comment>
<dbReference type="EMBL" id="CAJOBJ010020692">
    <property type="protein sequence ID" value="CAF4212319.1"/>
    <property type="molecule type" value="Genomic_DNA"/>
</dbReference>
<feature type="domain" description="Amine oxidase" evidence="1">
    <location>
        <begin position="18"/>
        <end position="430"/>
    </location>
</feature>
<dbReference type="Proteomes" id="UP000681967">
    <property type="component" value="Unassembled WGS sequence"/>
</dbReference>
<dbReference type="Proteomes" id="UP000681720">
    <property type="component" value="Unassembled WGS sequence"/>
</dbReference>
<protein>
    <recommendedName>
        <fullName evidence="1">Amine oxidase domain-containing protein</fullName>
    </recommendedName>
</protein>
<gene>
    <name evidence="5" type="ORF">BYL167_LOCUS7747</name>
    <name evidence="3" type="ORF">CJN711_LOCUS33816</name>
    <name evidence="6" type="ORF">GIL414_LOCUS22041</name>
    <name evidence="2" type="ORF">KQP761_LOCUS13328</name>
    <name evidence="4" type="ORF">MBJ925_LOCUS10655</name>
</gene>
<evidence type="ECO:0000313" key="3">
    <source>
        <dbReference type="EMBL" id="CAF1589036.1"/>
    </source>
</evidence>
<accession>A0A815ZTM9</accession>
<dbReference type="Proteomes" id="UP000663834">
    <property type="component" value="Unassembled WGS sequence"/>
</dbReference>
<dbReference type="PANTHER" id="PTHR10742">
    <property type="entry name" value="FLAVIN MONOAMINE OXIDASE"/>
    <property type="match status" value="1"/>
</dbReference>
<dbReference type="AlphaFoldDB" id="A0A815ZTM9"/>
<dbReference type="EMBL" id="CAJNOW010006169">
    <property type="protein sequence ID" value="CAF1476557.1"/>
    <property type="molecule type" value="Genomic_DNA"/>
</dbReference>
<dbReference type="SUPFAM" id="SSF54373">
    <property type="entry name" value="FAD-linked reductases, C-terminal domain"/>
    <property type="match status" value="1"/>
</dbReference>
<dbReference type="Gene3D" id="3.50.50.60">
    <property type="entry name" value="FAD/NAD(P)-binding domain"/>
    <property type="match status" value="1"/>
</dbReference>
<dbReference type="OrthoDB" id="5046242at2759"/>
<name>A0A815ZTM9_9BILA</name>
<evidence type="ECO:0000313" key="7">
    <source>
        <dbReference type="Proteomes" id="UP000663855"/>
    </source>
</evidence>